<reference evidence="3" key="1">
    <citation type="submission" date="2018-04" db="EMBL/GenBank/DDBJ databases">
        <authorList>
            <person name="Cornet L."/>
        </authorList>
    </citation>
    <scope>NUCLEOTIDE SEQUENCE [LARGE SCALE GENOMIC DNA]</scope>
</reference>
<name>A0A2W4X4W4_9CYAN</name>
<evidence type="ECO:0000313" key="2">
    <source>
        <dbReference type="EMBL" id="PZO51612.1"/>
    </source>
</evidence>
<reference evidence="2 3" key="2">
    <citation type="submission" date="2018-06" db="EMBL/GenBank/DDBJ databases">
        <title>Metagenomic assembly of (sub)arctic Cyanobacteria and their associated microbiome from non-axenic cultures.</title>
        <authorList>
            <person name="Baurain D."/>
        </authorList>
    </citation>
    <scope>NUCLEOTIDE SEQUENCE [LARGE SCALE GENOMIC DNA]</scope>
    <source>
        <strain evidence="2">ULC027bin1</strain>
    </source>
</reference>
<organism evidence="2 3">
    <name type="scientific">Phormidesmis priestleyi</name>
    <dbReference type="NCBI Taxonomy" id="268141"/>
    <lineage>
        <taxon>Bacteria</taxon>
        <taxon>Bacillati</taxon>
        <taxon>Cyanobacteriota</taxon>
        <taxon>Cyanophyceae</taxon>
        <taxon>Leptolyngbyales</taxon>
        <taxon>Leptolyngbyaceae</taxon>
        <taxon>Phormidesmis</taxon>
    </lineage>
</organism>
<dbReference type="AlphaFoldDB" id="A0A2W4X4W4"/>
<protein>
    <submittedName>
        <fullName evidence="2">Uncharacterized protein</fullName>
    </submittedName>
</protein>
<accession>A0A2W4X4W4</accession>
<proteinExistence type="predicted"/>
<feature type="region of interest" description="Disordered" evidence="1">
    <location>
        <begin position="1"/>
        <end position="45"/>
    </location>
</feature>
<sequence>MLSKPTPKKAETLTASLNPEKLSDSQSSAATDPAPEEPPNPAAEAGKLGYGLFSVARSLIPGTLTLKEEAIKPAISRLTPKLQALMALKMLRLSENQASSQLPVRVTLEQVKASDSTDKKRTEKLLISRQTLQSEQLSEAVKNDNIEGLAPEVPLGSRIRYQLFNQGNAPIYYSLITVDARERLSAFCPVNRLSVAQSAMTKPAVSVVEDGRSERMNRAIASASIAPNSAITIPSNDLDWSVQSPTGAVETYVIFSTSPLNQTLTLLSATSSDARMSPVPNPLAVIEALLSDLSQGNDTDAYSLDVSQWAALNFTYRAV</sequence>
<gene>
    <name evidence="2" type="ORF">DCF15_14730</name>
</gene>
<evidence type="ECO:0000256" key="1">
    <source>
        <dbReference type="SAM" id="MobiDB-lite"/>
    </source>
</evidence>
<dbReference type="EMBL" id="QBMP01000166">
    <property type="protein sequence ID" value="PZO51612.1"/>
    <property type="molecule type" value="Genomic_DNA"/>
</dbReference>
<dbReference type="Proteomes" id="UP000249794">
    <property type="component" value="Unassembled WGS sequence"/>
</dbReference>
<comment type="caution">
    <text evidence="2">The sequence shown here is derived from an EMBL/GenBank/DDBJ whole genome shotgun (WGS) entry which is preliminary data.</text>
</comment>
<evidence type="ECO:0000313" key="3">
    <source>
        <dbReference type="Proteomes" id="UP000249794"/>
    </source>
</evidence>